<gene>
    <name evidence="2" type="ORF">A0H81_12684</name>
</gene>
<evidence type="ECO:0000313" key="2">
    <source>
        <dbReference type="EMBL" id="OBZ67396.1"/>
    </source>
</evidence>
<feature type="region of interest" description="Disordered" evidence="1">
    <location>
        <begin position="1"/>
        <end position="111"/>
    </location>
</feature>
<evidence type="ECO:0000313" key="3">
    <source>
        <dbReference type="Proteomes" id="UP000092993"/>
    </source>
</evidence>
<feature type="compositionally biased region" description="Polar residues" evidence="1">
    <location>
        <begin position="83"/>
        <end position="100"/>
    </location>
</feature>
<reference evidence="2 3" key="1">
    <citation type="submission" date="2016-03" db="EMBL/GenBank/DDBJ databases">
        <title>Whole genome sequencing of Grifola frondosa 9006-11.</title>
        <authorList>
            <person name="Min B."/>
            <person name="Park H."/>
            <person name="Kim J.-G."/>
            <person name="Cho H."/>
            <person name="Oh Y.-L."/>
            <person name="Kong W.-S."/>
            <person name="Choi I.-G."/>
        </authorList>
    </citation>
    <scope>NUCLEOTIDE SEQUENCE [LARGE SCALE GENOMIC DNA]</scope>
    <source>
        <strain evidence="2 3">9006-11</strain>
    </source>
</reference>
<proteinExistence type="predicted"/>
<comment type="caution">
    <text evidence="2">The sequence shown here is derived from an EMBL/GenBank/DDBJ whole genome shotgun (WGS) entry which is preliminary data.</text>
</comment>
<dbReference type="AlphaFoldDB" id="A0A1C7LTA0"/>
<feature type="region of interest" description="Disordered" evidence="1">
    <location>
        <begin position="165"/>
        <end position="201"/>
    </location>
</feature>
<dbReference type="OMA" id="FGKHKHQ"/>
<feature type="compositionally biased region" description="Low complexity" evidence="1">
    <location>
        <begin position="174"/>
        <end position="201"/>
    </location>
</feature>
<accession>A0A1C7LTA0</accession>
<name>A0A1C7LTA0_GRIFR</name>
<dbReference type="EMBL" id="LUGG01000024">
    <property type="protein sequence ID" value="OBZ67396.1"/>
    <property type="molecule type" value="Genomic_DNA"/>
</dbReference>
<sequence>MPLFGKHKHQNTESNAPQHDSNQQNTAMNTSHHVSGPTSGHQAGYAGGAGAAGPTATAGHDQSNVPQQGYENNAPGVDPRFGQGNTSVPPAEHINSNNQRGGSGGGLTGKMEHAVGSMVGSQALKDRGYQKEQEANAFKAQSAEIAEAERLEKEAMLRRERAVAHGAHPDNRHLGGSAALAGANNMNTGDNNMGGSNARGY</sequence>
<feature type="compositionally biased region" description="Polar residues" evidence="1">
    <location>
        <begin position="60"/>
        <end position="71"/>
    </location>
</feature>
<keyword evidence="3" id="KW-1185">Reference proteome</keyword>
<evidence type="ECO:0000256" key="1">
    <source>
        <dbReference type="SAM" id="MobiDB-lite"/>
    </source>
</evidence>
<dbReference type="OrthoDB" id="2590620at2759"/>
<dbReference type="Proteomes" id="UP000092993">
    <property type="component" value="Unassembled WGS sequence"/>
</dbReference>
<organism evidence="2 3">
    <name type="scientific">Grifola frondosa</name>
    <name type="common">Maitake</name>
    <name type="synonym">Polyporus frondosus</name>
    <dbReference type="NCBI Taxonomy" id="5627"/>
    <lineage>
        <taxon>Eukaryota</taxon>
        <taxon>Fungi</taxon>
        <taxon>Dikarya</taxon>
        <taxon>Basidiomycota</taxon>
        <taxon>Agaricomycotina</taxon>
        <taxon>Agaricomycetes</taxon>
        <taxon>Polyporales</taxon>
        <taxon>Grifolaceae</taxon>
        <taxon>Grifola</taxon>
    </lineage>
</organism>
<feature type="compositionally biased region" description="Polar residues" evidence="1">
    <location>
        <begin position="12"/>
        <end position="41"/>
    </location>
</feature>
<protein>
    <submittedName>
        <fullName evidence="2">Uncharacterized protein</fullName>
    </submittedName>
</protein>